<dbReference type="PANTHER" id="PTHR37984">
    <property type="entry name" value="PROTEIN CBG26694"/>
    <property type="match status" value="1"/>
</dbReference>
<organism evidence="3 4">
    <name type="scientific">Rotaria magnacalcarata</name>
    <dbReference type="NCBI Taxonomy" id="392030"/>
    <lineage>
        <taxon>Eukaryota</taxon>
        <taxon>Metazoa</taxon>
        <taxon>Spiralia</taxon>
        <taxon>Gnathifera</taxon>
        <taxon>Rotifera</taxon>
        <taxon>Eurotatoria</taxon>
        <taxon>Bdelloidea</taxon>
        <taxon>Philodinida</taxon>
        <taxon>Philodinidae</taxon>
        <taxon>Rotaria</taxon>
    </lineage>
</organism>
<dbReference type="Gene3D" id="3.30.420.10">
    <property type="entry name" value="Ribonuclease H-like superfamily/Ribonuclease H"/>
    <property type="match status" value="1"/>
</dbReference>
<feature type="compositionally biased region" description="Basic and acidic residues" evidence="1">
    <location>
        <begin position="106"/>
        <end position="120"/>
    </location>
</feature>
<evidence type="ECO:0000313" key="2">
    <source>
        <dbReference type="EMBL" id="CAF1669926.1"/>
    </source>
</evidence>
<evidence type="ECO:0000256" key="1">
    <source>
        <dbReference type="SAM" id="MobiDB-lite"/>
    </source>
</evidence>
<sequence length="120" mass="14080">MDSGGFYGSWWNLRLLMDSRIHQEPFFLLNMTERVNRKLKPLIAIYAQQRPNSWDNKIQKLAFAIRTAVNDKTGETPAFMMFGRDSRGPLDLLIGETTEEVQPTTSEHRQIQEYKKEFNQ</sequence>
<dbReference type="EMBL" id="CAJNRE010021680">
    <property type="protein sequence ID" value="CAF2261535.1"/>
    <property type="molecule type" value="Genomic_DNA"/>
</dbReference>
<comment type="caution">
    <text evidence="3">The sequence shown here is derived from an EMBL/GenBank/DDBJ whole genome shotgun (WGS) entry which is preliminary data.</text>
</comment>
<proteinExistence type="predicted"/>
<dbReference type="AlphaFoldDB" id="A0A817AE82"/>
<name>A0A817AE82_9BILA</name>
<evidence type="ECO:0000313" key="4">
    <source>
        <dbReference type="Proteomes" id="UP000663824"/>
    </source>
</evidence>
<dbReference type="InterPro" id="IPR050951">
    <property type="entry name" value="Retrovirus_Pol_polyprotein"/>
</dbReference>
<dbReference type="PANTHER" id="PTHR37984:SF15">
    <property type="entry name" value="INTEGRASE CATALYTIC DOMAIN-CONTAINING PROTEIN"/>
    <property type="match status" value="1"/>
</dbReference>
<dbReference type="EMBL" id="CAJNOW010019007">
    <property type="protein sequence ID" value="CAF1669926.1"/>
    <property type="molecule type" value="Genomic_DNA"/>
</dbReference>
<gene>
    <name evidence="2" type="ORF">KQP761_LOCUS34037</name>
    <name evidence="3" type="ORF">MBJ925_LOCUS38658</name>
</gene>
<protein>
    <submittedName>
        <fullName evidence="3">Uncharacterized protein</fullName>
    </submittedName>
</protein>
<dbReference type="Proteomes" id="UP000663834">
    <property type="component" value="Unassembled WGS sequence"/>
</dbReference>
<dbReference type="GO" id="GO:0003676">
    <property type="term" value="F:nucleic acid binding"/>
    <property type="evidence" value="ECO:0007669"/>
    <property type="project" value="InterPro"/>
</dbReference>
<accession>A0A817AE82</accession>
<dbReference type="InterPro" id="IPR036397">
    <property type="entry name" value="RNaseH_sf"/>
</dbReference>
<evidence type="ECO:0000313" key="3">
    <source>
        <dbReference type="EMBL" id="CAF2261535.1"/>
    </source>
</evidence>
<reference evidence="3" key="1">
    <citation type="submission" date="2021-02" db="EMBL/GenBank/DDBJ databases">
        <authorList>
            <person name="Nowell W R."/>
        </authorList>
    </citation>
    <scope>NUCLEOTIDE SEQUENCE</scope>
</reference>
<dbReference type="Proteomes" id="UP000663824">
    <property type="component" value="Unassembled WGS sequence"/>
</dbReference>
<feature type="region of interest" description="Disordered" evidence="1">
    <location>
        <begin position="97"/>
        <end position="120"/>
    </location>
</feature>
<dbReference type="OrthoDB" id="6773745at2759"/>